<dbReference type="KEGG" id="maua:101835934"/>
<evidence type="ECO:0000313" key="4">
    <source>
        <dbReference type="RefSeq" id="XP_005070951.2"/>
    </source>
</evidence>
<reference evidence="4" key="1">
    <citation type="submission" date="2025-08" db="UniProtKB">
        <authorList>
            <consortium name="RefSeq"/>
        </authorList>
    </citation>
    <scope>IDENTIFICATION</scope>
    <source>
        <tissue evidence="4">Liver</tissue>
    </source>
</reference>
<organism evidence="3 4">
    <name type="scientific">Mesocricetus auratus</name>
    <name type="common">Golden hamster</name>
    <dbReference type="NCBI Taxonomy" id="10036"/>
    <lineage>
        <taxon>Eukaryota</taxon>
        <taxon>Metazoa</taxon>
        <taxon>Chordata</taxon>
        <taxon>Craniata</taxon>
        <taxon>Vertebrata</taxon>
        <taxon>Euteleostomi</taxon>
        <taxon>Mammalia</taxon>
        <taxon>Eutheria</taxon>
        <taxon>Euarchontoglires</taxon>
        <taxon>Glires</taxon>
        <taxon>Rodentia</taxon>
        <taxon>Myomorpha</taxon>
        <taxon>Muroidea</taxon>
        <taxon>Cricetidae</taxon>
        <taxon>Cricetinae</taxon>
        <taxon>Mesocricetus</taxon>
    </lineage>
</organism>
<gene>
    <name evidence="4" type="primary">Tmem26</name>
</gene>
<feature type="compositionally biased region" description="Polar residues" evidence="1">
    <location>
        <begin position="359"/>
        <end position="373"/>
    </location>
</feature>
<name>A0A1U7QCD8_MESAU</name>
<proteinExistence type="predicted"/>
<dbReference type="PANTHER" id="PTHR22168">
    <property type="entry name" value="TMEM26 PROTEIN"/>
    <property type="match status" value="1"/>
</dbReference>
<evidence type="ECO:0000256" key="1">
    <source>
        <dbReference type="SAM" id="MobiDB-lite"/>
    </source>
</evidence>
<keyword evidence="3" id="KW-1185">Reference proteome</keyword>
<feature type="transmembrane region" description="Helical" evidence="2">
    <location>
        <begin position="277"/>
        <end position="299"/>
    </location>
</feature>
<feature type="transmembrane region" description="Helical" evidence="2">
    <location>
        <begin position="41"/>
        <end position="59"/>
    </location>
</feature>
<keyword evidence="2" id="KW-0472">Membrane</keyword>
<evidence type="ECO:0000256" key="2">
    <source>
        <dbReference type="SAM" id="Phobius"/>
    </source>
</evidence>
<feature type="transmembrane region" description="Helical" evidence="2">
    <location>
        <begin position="12"/>
        <end position="35"/>
    </location>
</feature>
<evidence type="ECO:0000313" key="3">
    <source>
        <dbReference type="Proteomes" id="UP000886700"/>
    </source>
</evidence>
<dbReference type="Proteomes" id="UP000886700">
    <property type="component" value="Unplaced"/>
</dbReference>
<dbReference type="CTD" id="219623"/>
<dbReference type="PANTHER" id="PTHR22168:SF3">
    <property type="entry name" value="TRANSMEMBRANE PROTEIN 26"/>
    <property type="match status" value="1"/>
</dbReference>
<dbReference type="eggNOG" id="KOG4610">
    <property type="taxonomic scope" value="Eukaryota"/>
</dbReference>
<dbReference type="RefSeq" id="XP_005070951.2">
    <property type="nucleotide sequence ID" value="XM_005070894.4"/>
</dbReference>
<feature type="transmembrane region" description="Helical" evidence="2">
    <location>
        <begin position="250"/>
        <end position="271"/>
    </location>
</feature>
<dbReference type="GeneID" id="101835934"/>
<keyword evidence="2 4" id="KW-0812">Transmembrane</keyword>
<dbReference type="STRING" id="10036.ENSMAUP00000025195"/>
<sequence length="373" mass="42318">MAERTGRMEGLVLLKALVTRLLFMLHSLVAVWRVTWVKKEHRYWLLALLNLLLILETMLTLKFKHGRGYKWVSPAIFLYLINIMPSLWLLEMHHGNQYCSAQPEKPAQNFSRRGDVNLTLMSHGLTNGMGNILELALGFVDNLSMVCEPVWTLGLHQTLLLILIIGRWLLPIGGTITRDQLSELLLIFVGTAADILEFTTETLKENEVRNNPALVSGILVVWTWSMLQFPLDLAVQLKLVCPSSVKARGFLRLFLCQYSADLWAIGLSFFIQDGPFLIVRLVLMIYFKVINHMLVFFAVKNSLVMALHFYRLVALIMATRASMQGHPESSQMSRHSGPDQPSESSPSEWEDTSREALPLQTSPVTSEESYPIP</sequence>
<dbReference type="InterPro" id="IPR019169">
    <property type="entry name" value="Transmembrane_26"/>
</dbReference>
<feature type="compositionally biased region" description="Polar residues" evidence="1">
    <location>
        <begin position="327"/>
        <end position="347"/>
    </location>
</feature>
<accession>A0A1U7QCD8</accession>
<dbReference type="AlphaFoldDB" id="A0A1U7QCD8"/>
<keyword evidence="2" id="KW-1133">Transmembrane helix</keyword>
<protein>
    <submittedName>
        <fullName evidence="4">Transmembrane protein 26</fullName>
    </submittedName>
</protein>
<feature type="transmembrane region" description="Helical" evidence="2">
    <location>
        <begin position="71"/>
        <end position="90"/>
    </location>
</feature>
<dbReference type="OrthoDB" id="10042902at2759"/>
<dbReference type="Pfam" id="PF09772">
    <property type="entry name" value="Tmem26"/>
    <property type="match status" value="1"/>
</dbReference>
<feature type="region of interest" description="Disordered" evidence="1">
    <location>
        <begin position="326"/>
        <end position="373"/>
    </location>
</feature>